<dbReference type="InterPro" id="IPR013525">
    <property type="entry name" value="ABC2_TM"/>
</dbReference>
<comment type="similarity">
    <text evidence="2 9">Belongs to the ABC-2 integral membrane protein family.</text>
</comment>
<feature type="transmembrane region" description="Helical" evidence="9">
    <location>
        <begin position="135"/>
        <end position="161"/>
    </location>
</feature>
<dbReference type="Proteomes" id="UP000284883">
    <property type="component" value="Unassembled WGS sequence"/>
</dbReference>
<evidence type="ECO:0000313" key="11">
    <source>
        <dbReference type="EMBL" id="RHB43122.1"/>
    </source>
</evidence>
<keyword evidence="4 9" id="KW-1003">Cell membrane</keyword>
<evidence type="ECO:0000256" key="5">
    <source>
        <dbReference type="ARBA" id="ARBA00022519"/>
    </source>
</evidence>
<keyword evidence="5" id="KW-0997">Cell inner membrane</keyword>
<evidence type="ECO:0000259" key="10">
    <source>
        <dbReference type="PROSITE" id="PS51012"/>
    </source>
</evidence>
<feature type="transmembrane region" description="Helical" evidence="9">
    <location>
        <begin position="72"/>
        <end position="94"/>
    </location>
</feature>
<feature type="transmembrane region" description="Helical" evidence="9">
    <location>
        <begin position="31"/>
        <end position="52"/>
    </location>
</feature>
<accession>A0A413WA93</accession>
<evidence type="ECO:0000256" key="6">
    <source>
        <dbReference type="ARBA" id="ARBA00022692"/>
    </source>
</evidence>
<dbReference type="PRINTS" id="PR00164">
    <property type="entry name" value="ABC2TRNSPORT"/>
</dbReference>
<comment type="caution">
    <text evidence="11">The sequence shown here is derived from an EMBL/GenBank/DDBJ whole genome shotgun (WGS) entry which is preliminary data.</text>
</comment>
<feature type="transmembrane region" description="Helical" evidence="9">
    <location>
        <begin position="226"/>
        <end position="248"/>
    </location>
</feature>
<dbReference type="InterPro" id="IPR047817">
    <property type="entry name" value="ABC2_TM_bact-type"/>
</dbReference>
<dbReference type="GO" id="GO:0140359">
    <property type="term" value="F:ABC-type transporter activity"/>
    <property type="evidence" value="ECO:0007669"/>
    <property type="project" value="InterPro"/>
</dbReference>
<feature type="transmembrane region" description="Helical" evidence="9">
    <location>
        <begin position="173"/>
        <end position="191"/>
    </location>
</feature>
<evidence type="ECO:0000256" key="2">
    <source>
        <dbReference type="ARBA" id="ARBA00007783"/>
    </source>
</evidence>
<evidence type="ECO:0000256" key="9">
    <source>
        <dbReference type="RuleBase" id="RU361157"/>
    </source>
</evidence>
<keyword evidence="7 9" id="KW-1133">Transmembrane helix</keyword>
<dbReference type="GO" id="GO:0015920">
    <property type="term" value="P:lipopolysaccharide transport"/>
    <property type="evidence" value="ECO:0007669"/>
    <property type="project" value="TreeGrafter"/>
</dbReference>
<dbReference type="InterPro" id="IPR000412">
    <property type="entry name" value="ABC_2_transport"/>
</dbReference>
<evidence type="ECO:0000256" key="8">
    <source>
        <dbReference type="ARBA" id="ARBA00023136"/>
    </source>
</evidence>
<dbReference type="PIRSF" id="PIRSF006648">
    <property type="entry name" value="DrrB"/>
    <property type="match status" value="1"/>
</dbReference>
<dbReference type="RefSeq" id="WP_117682568.1">
    <property type="nucleotide sequence ID" value="NZ_QSGQ01000001.1"/>
</dbReference>
<protein>
    <recommendedName>
        <fullName evidence="9">Transport permease protein</fullName>
    </recommendedName>
</protein>
<keyword evidence="8 9" id="KW-0472">Membrane</keyword>
<organism evidence="11 12">
    <name type="scientific">Dorea formicigenerans</name>
    <dbReference type="NCBI Taxonomy" id="39486"/>
    <lineage>
        <taxon>Bacteria</taxon>
        <taxon>Bacillati</taxon>
        <taxon>Bacillota</taxon>
        <taxon>Clostridia</taxon>
        <taxon>Lachnospirales</taxon>
        <taxon>Lachnospiraceae</taxon>
        <taxon>Dorea</taxon>
    </lineage>
</organism>
<evidence type="ECO:0000256" key="4">
    <source>
        <dbReference type="ARBA" id="ARBA00022475"/>
    </source>
</evidence>
<reference evidence="11 12" key="1">
    <citation type="submission" date="2018-08" db="EMBL/GenBank/DDBJ databases">
        <title>A genome reference for cultivated species of the human gut microbiota.</title>
        <authorList>
            <person name="Zou Y."/>
            <person name="Xue W."/>
            <person name="Luo G."/>
        </authorList>
    </citation>
    <scope>NUCLEOTIDE SEQUENCE [LARGE SCALE GENOMIC DNA]</scope>
    <source>
        <strain evidence="11 12">AM40-15AC</strain>
    </source>
</reference>
<feature type="domain" description="ABC transmembrane type-2" evidence="10">
    <location>
        <begin position="32"/>
        <end position="250"/>
    </location>
</feature>
<dbReference type="GO" id="GO:0043190">
    <property type="term" value="C:ATP-binding cassette (ABC) transporter complex"/>
    <property type="evidence" value="ECO:0007669"/>
    <property type="project" value="InterPro"/>
</dbReference>
<proteinExistence type="inferred from homology"/>
<dbReference type="PROSITE" id="PS51012">
    <property type="entry name" value="ABC_TM2"/>
    <property type="match status" value="1"/>
</dbReference>
<keyword evidence="3 9" id="KW-0813">Transport</keyword>
<evidence type="ECO:0000256" key="3">
    <source>
        <dbReference type="ARBA" id="ARBA00022448"/>
    </source>
</evidence>
<dbReference type="Pfam" id="PF01061">
    <property type="entry name" value="ABC2_membrane"/>
    <property type="match status" value="1"/>
</dbReference>
<name>A0A413WA93_9FIRM</name>
<evidence type="ECO:0000256" key="1">
    <source>
        <dbReference type="ARBA" id="ARBA00004429"/>
    </source>
</evidence>
<dbReference type="EMBL" id="QSGQ01000001">
    <property type="protein sequence ID" value="RHB43122.1"/>
    <property type="molecule type" value="Genomic_DNA"/>
</dbReference>
<sequence length="258" mass="29698">MSAYISNLKKYQPLLYELVARDVKIKYRKSVLGVLWTILNPLLMMVILSVVFSNLMRFDVENYSLYILGGQILFTFYNEATSGAMTSILGNASLIKKVYIPKYLFVVSRIASSSINIMSSFCAMIIVMLCTRTELHFTMFLSVIPIFYLIVFSLGVGLILAALTVKFRDVMHLYSVFLTGLMYLTPIIYPMSMLPNWVRFIVNLNPLTWMVEMFRDVMIYNTIPSCTEFIVSLVVSFATLLLGLWIFYKQQDEFILNL</sequence>
<evidence type="ECO:0000256" key="7">
    <source>
        <dbReference type="ARBA" id="ARBA00022989"/>
    </source>
</evidence>
<dbReference type="PANTHER" id="PTHR30413:SF8">
    <property type="entry name" value="TRANSPORT PERMEASE PROTEIN"/>
    <property type="match status" value="1"/>
</dbReference>
<comment type="subcellular location">
    <subcellularLocation>
        <location evidence="1">Cell inner membrane</location>
        <topology evidence="1">Multi-pass membrane protein</topology>
    </subcellularLocation>
    <subcellularLocation>
        <location evidence="9">Cell membrane</location>
        <topology evidence="9">Multi-pass membrane protein</topology>
    </subcellularLocation>
</comment>
<keyword evidence="6 9" id="KW-0812">Transmembrane</keyword>
<gene>
    <name evidence="11" type="ORF">DW885_00210</name>
</gene>
<dbReference type="AlphaFoldDB" id="A0A413WA93"/>
<feature type="transmembrane region" description="Helical" evidence="9">
    <location>
        <begin position="106"/>
        <end position="129"/>
    </location>
</feature>
<evidence type="ECO:0000313" key="12">
    <source>
        <dbReference type="Proteomes" id="UP000284883"/>
    </source>
</evidence>
<dbReference type="PANTHER" id="PTHR30413">
    <property type="entry name" value="INNER MEMBRANE TRANSPORT PERMEASE"/>
    <property type="match status" value="1"/>
</dbReference>